<accession>A0A7S4FYG5</accession>
<evidence type="ECO:0000256" key="1">
    <source>
        <dbReference type="SAM" id="MobiDB-lite"/>
    </source>
</evidence>
<feature type="compositionally biased region" description="Polar residues" evidence="1">
    <location>
        <begin position="66"/>
        <end position="86"/>
    </location>
</feature>
<dbReference type="AlphaFoldDB" id="A0A7S4FYG5"/>
<sequence length="103" mass="11171">MSYKSNMPYAARMTHAIQGGETIQCLRRAVQMGLQRRRAPPGCALVWSIVGSVMARGWHKSKIEGAQSTPAGPTTDKNSRQCQHAAQQHPGGRPERGIVTACT</sequence>
<name>A0A7S4FYG5_9EUGL</name>
<evidence type="ECO:0000313" key="2">
    <source>
        <dbReference type="EMBL" id="CAE0819354.1"/>
    </source>
</evidence>
<organism evidence="2">
    <name type="scientific">Eutreptiella gymnastica</name>
    <dbReference type="NCBI Taxonomy" id="73025"/>
    <lineage>
        <taxon>Eukaryota</taxon>
        <taxon>Discoba</taxon>
        <taxon>Euglenozoa</taxon>
        <taxon>Euglenida</taxon>
        <taxon>Spirocuta</taxon>
        <taxon>Euglenophyceae</taxon>
        <taxon>Eutreptiales</taxon>
        <taxon>Eutreptiaceae</taxon>
        <taxon>Eutreptiella</taxon>
    </lineage>
</organism>
<reference evidence="2" key="1">
    <citation type="submission" date="2021-01" db="EMBL/GenBank/DDBJ databases">
        <authorList>
            <person name="Corre E."/>
            <person name="Pelletier E."/>
            <person name="Niang G."/>
            <person name="Scheremetjew M."/>
            <person name="Finn R."/>
            <person name="Kale V."/>
            <person name="Holt S."/>
            <person name="Cochrane G."/>
            <person name="Meng A."/>
            <person name="Brown T."/>
            <person name="Cohen L."/>
        </authorList>
    </citation>
    <scope>NUCLEOTIDE SEQUENCE</scope>
    <source>
        <strain evidence="2">CCMP1594</strain>
    </source>
</reference>
<protein>
    <submittedName>
        <fullName evidence="2">Uncharacterized protein</fullName>
    </submittedName>
</protein>
<gene>
    <name evidence="2" type="ORF">EGYM00163_LOCUS30523</name>
</gene>
<dbReference type="EMBL" id="HBJA01087594">
    <property type="protein sequence ID" value="CAE0819354.1"/>
    <property type="molecule type" value="Transcribed_RNA"/>
</dbReference>
<feature type="region of interest" description="Disordered" evidence="1">
    <location>
        <begin position="61"/>
        <end position="103"/>
    </location>
</feature>
<proteinExistence type="predicted"/>